<feature type="region of interest" description="Disordered" evidence="1">
    <location>
        <begin position="47"/>
        <end position="76"/>
    </location>
</feature>
<evidence type="ECO:0000256" key="1">
    <source>
        <dbReference type="SAM" id="MobiDB-lite"/>
    </source>
</evidence>
<feature type="region of interest" description="Disordered" evidence="1">
    <location>
        <begin position="207"/>
        <end position="243"/>
    </location>
</feature>
<evidence type="ECO:0008006" key="4">
    <source>
        <dbReference type="Google" id="ProtNLM"/>
    </source>
</evidence>
<comment type="caution">
    <text evidence="2">The sequence shown here is derived from an EMBL/GenBank/DDBJ whole genome shotgun (WGS) entry which is preliminary data.</text>
</comment>
<protein>
    <recommendedName>
        <fullName evidence="4">Eukaryotic translation initiation factor 4E transporter</fullName>
    </recommendedName>
</protein>
<proteinExistence type="predicted"/>
<evidence type="ECO:0000313" key="3">
    <source>
        <dbReference type="Proteomes" id="UP001497525"/>
    </source>
</evidence>
<feature type="region of interest" description="Disordered" evidence="1">
    <location>
        <begin position="143"/>
        <end position="171"/>
    </location>
</feature>
<accession>A0AAV2T5G2</accession>
<dbReference type="AlphaFoldDB" id="A0AAV2T5G2"/>
<sequence length="762" mass="82858">MDAGDIPDSSQKLPRRRYGRSVILAYKKNAVTPDPDIYDNLLYPVGSAQRGSRRKPNSCSFSKSQNDRPRDSSNIVLGPQKRTWNIGCHVSQAAGRDAHEATSLANRGGKFVSEYRTSDRSYPRPVSEYKRDFRGSIHNVGRERGVSRRPDGVPFGRTHGRDERFGKDGRLTHGYEEEPEWFSEGPATVNETIELGEIIEDIPDEDRVSLPTSSAPQANLSGVPETGAGAAVPQRKTENTTEGEVTCSVPVSAQNECSTAKSLPQSDLLGCLQSAKSSESQGSRFKHLFSRPEGATGSSQNRDINERLLQLLKGSSGDANIPSPDKNNVLQVENKLRSILLGHEPARGVEFSRLKDPEPKNSKPKVLTVEEIEAQLNIPRENSVSKAEPDELPQEMKTFSITEGFNVPFPKAQSTATNLSNSQITGGSNLAPLLQSLALKQQQQMPCSHSVHLRNTLNPFGILNNPMVRLPTSTFRWLRAMANAVSASARINQLQQGDLSPGLGECGVQQGILRQIWENGGRGIIQTNSRGFTQNPNSTGSMPQRTIGGNIVSLSDLPSRSGYGFSTSHPLANPNSAMAPRRPIVKAQQGSVGNHNYQFLSPLGSSNSNTLPTHIMPPSIPQDLEHRLFDLPVKPQQFGLGTPPPGIGEKLSGSPMLFQNSNSDHRFSDTVPQNPSPPIFSAAPNNNNNSASLASRLRTIRPASQADSTFAFLSQLVEMDRSSGSLNYQKPSSLDPLLSSAIKAKTLEEIEHQEVASSGSFF</sequence>
<feature type="compositionally biased region" description="Basic and acidic residues" evidence="1">
    <location>
        <begin position="159"/>
        <end position="171"/>
    </location>
</feature>
<reference evidence="2" key="1">
    <citation type="submission" date="2024-06" db="EMBL/GenBank/DDBJ databases">
        <authorList>
            <person name="Liu X."/>
            <person name="Lenzi L."/>
            <person name="Haldenby T S."/>
            <person name="Uol C."/>
        </authorList>
    </citation>
    <scope>NUCLEOTIDE SEQUENCE</scope>
</reference>
<evidence type="ECO:0000313" key="2">
    <source>
        <dbReference type="EMBL" id="CAL5131447.1"/>
    </source>
</evidence>
<dbReference type="EMBL" id="CAXLJL010000092">
    <property type="protein sequence ID" value="CAL5131447.1"/>
    <property type="molecule type" value="Genomic_DNA"/>
</dbReference>
<feature type="compositionally biased region" description="Polar residues" evidence="1">
    <location>
        <begin position="210"/>
        <end position="220"/>
    </location>
</feature>
<gene>
    <name evidence="2" type="ORF">CDAUBV1_LOCUS3872</name>
</gene>
<name>A0AAV2T5G2_CALDB</name>
<organism evidence="2 3">
    <name type="scientific">Calicophoron daubneyi</name>
    <name type="common">Rumen fluke</name>
    <name type="synonym">Paramphistomum daubneyi</name>
    <dbReference type="NCBI Taxonomy" id="300641"/>
    <lineage>
        <taxon>Eukaryota</taxon>
        <taxon>Metazoa</taxon>
        <taxon>Spiralia</taxon>
        <taxon>Lophotrochozoa</taxon>
        <taxon>Platyhelminthes</taxon>
        <taxon>Trematoda</taxon>
        <taxon>Digenea</taxon>
        <taxon>Plagiorchiida</taxon>
        <taxon>Pronocephalata</taxon>
        <taxon>Paramphistomoidea</taxon>
        <taxon>Paramphistomidae</taxon>
        <taxon>Calicophoron</taxon>
    </lineage>
</organism>
<dbReference type="Proteomes" id="UP001497525">
    <property type="component" value="Unassembled WGS sequence"/>
</dbReference>